<organism evidence="1 2">
    <name type="scientific">Trichinella papuae</name>
    <dbReference type="NCBI Taxonomy" id="268474"/>
    <lineage>
        <taxon>Eukaryota</taxon>
        <taxon>Metazoa</taxon>
        <taxon>Ecdysozoa</taxon>
        <taxon>Nematoda</taxon>
        <taxon>Enoplea</taxon>
        <taxon>Dorylaimia</taxon>
        <taxon>Trichinellida</taxon>
        <taxon>Trichinellidae</taxon>
        <taxon>Trichinella</taxon>
    </lineage>
</organism>
<accession>A0A0V1MDI5</accession>
<name>A0A0V1MDI5_9BILA</name>
<dbReference type="AlphaFoldDB" id="A0A0V1MDI5"/>
<protein>
    <submittedName>
        <fullName evidence="1">Uncharacterized protein</fullName>
    </submittedName>
</protein>
<comment type="caution">
    <text evidence="1">The sequence shown here is derived from an EMBL/GenBank/DDBJ whole genome shotgun (WGS) entry which is preliminary data.</text>
</comment>
<keyword evidence="2" id="KW-1185">Reference proteome</keyword>
<dbReference type="Proteomes" id="UP000054843">
    <property type="component" value="Unassembled WGS sequence"/>
</dbReference>
<evidence type="ECO:0000313" key="2">
    <source>
        <dbReference type="Proteomes" id="UP000054843"/>
    </source>
</evidence>
<gene>
    <name evidence="1" type="ORF">T10_8861</name>
</gene>
<evidence type="ECO:0000313" key="1">
    <source>
        <dbReference type="EMBL" id="KRZ69538.1"/>
    </source>
</evidence>
<proteinExistence type="predicted"/>
<sequence>MQISVLLANQAPNFTIIFDNKVINQMLSEKSEFLIVFSLLKMKIISQFLLTLFSLNVSAGIDTVKPVR</sequence>
<reference evidence="1 2" key="1">
    <citation type="submission" date="2015-01" db="EMBL/GenBank/DDBJ databases">
        <title>Evolution of Trichinella species and genotypes.</title>
        <authorList>
            <person name="Korhonen P.K."/>
            <person name="Edoardo P."/>
            <person name="Giuseppe L.R."/>
            <person name="Gasser R.B."/>
        </authorList>
    </citation>
    <scope>NUCLEOTIDE SEQUENCE [LARGE SCALE GENOMIC DNA]</scope>
    <source>
        <strain evidence="1">ISS1980</strain>
    </source>
</reference>
<dbReference type="EMBL" id="JYDO01000134">
    <property type="protein sequence ID" value="KRZ69538.1"/>
    <property type="molecule type" value="Genomic_DNA"/>
</dbReference>